<dbReference type="Proteomes" id="UP001596442">
    <property type="component" value="Unassembled WGS sequence"/>
</dbReference>
<name>A0ABD5SJ30_9EURY</name>
<feature type="transmembrane region" description="Helical" evidence="1">
    <location>
        <begin position="34"/>
        <end position="58"/>
    </location>
</feature>
<evidence type="ECO:0000256" key="1">
    <source>
        <dbReference type="SAM" id="Phobius"/>
    </source>
</evidence>
<sequence length="139" mass="15804">MAALVCKPRSSYDFGGVWPAVSSSLAAMKRRLNWLWRLFATGLSFTLFGLGGLLLPFYALPWLLATPKGIKRECKARWIVHINFRFFMNMMRALGILHYYVEDIDRLRQPGQLVLANHPSLIDVVLLISLLPQADCVVK</sequence>
<accession>A0ABD5SJ30</accession>
<gene>
    <name evidence="2" type="ORF">ACFQEU_17720</name>
</gene>
<evidence type="ECO:0000313" key="3">
    <source>
        <dbReference type="Proteomes" id="UP001596442"/>
    </source>
</evidence>
<keyword evidence="1" id="KW-1133">Transmembrane helix</keyword>
<protein>
    <recommendedName>
        <fullName evidence="4">1-acyl-sn-glycerol-3-phosphate acyltransferase</fullName>
    </recommendedName>
</protein>
<dbReference type="EMBL" id="JBHSWW010000680">
    <property type="protein sequence ID" value="MFC6755290.1"/>
    <property type="molecule type" value="Genomic_DNA"/>
</dbReference>
<keyword evidence="1" id="KW-0812">Transmembrane</keyword>
<dbReference type="AlphaFoldDB" id="A0ABD5SJ30"/>
<evidence type="ECO:0000313" key="2">
    <source>
        <dbReference type="EMBL" id="MFC6755290.1"/>
    </source>
</evidence>
<evidence type="ECO:0008006" key="4">
    <source>
        <dbReference type="Google" id="ProtNLM"/>
    </source>
</evidence>
<keyword evidence="1" id="KW-0472">Membrane</keyword>
<reference evidence="2 3" key="1">
    <citation type="journal article" date="2019" name="Int. J. Syst. Evol. Microbiol.">
        <title>The Global Catalogue of Microorganisms (GCM) 10K type strain sequencing project: providing services to taxonomists for standard genome sequencing and annotation.</title>
        <authorList>
            <consortium name="The Broad Institute Genomics Platform"/>
            <consortium name="The Broad Institute Genome Sequencing Center for Infectious Disease"/>
            <person name="Wu L."/>
            <person name="Ma J."/>
        </authorList>
    </citation>
    <scope>NUCLEOTIDE SEQUENCE [LARGE SCALE GENOMIC DNA]</scope>
    <source>
        <strain evidence="2 3">CGMCC 1.3239</strain>
    </source>
</reference>
<keyword evidence="3" id="KW-1185">Reference proteome</keyword>
<feature type="non-terminal residue" evidence="2">
    <location>
        <position position="139"/>
    </location>
</feature>
<proteinExistence type="predicted"/>
<comment type="caution">
    <text evidence="2">The sequence shown here is derived from an EMBL/GenBank/DDBJ whole genome shotgun (WGS) entry which is preliminary data.</text>
</comment>
<organism evidence="2 3">
    <name type="scientific">Halorubrum tibetense</name>
    <dbReference type="NCBI Taxonomy" id="175631"/>
    <lineage>
        <taxon>Archaea</taxon>
        <taxon>Methanobacteriati</taxon>
        <taxon>Methanobacteriota</taxon>
        <taxon>Stenosarchaea group</taxon>
        <taxon>Halobacteria</taxon>
        <taxon>Halobacteriales</taxon>
        <taxon>Haloferacaceae</taxon>
        <taxon>Halorubrum</taxon>
    </lineage>
</organism>
<dbReference type="SUPFAM" id="SSF69593">
    <property type="entry name" value="Glycerol-3-phosphate (1)-acyltransferase"/>
    <property type="match status" value="1"/>
</dbReference>
<dbReference type="RefSeq" id="WP_379784288.1">
    <property type="nucleotide sequence ID" value="NZ_JBHSWW010000680.1"/>
</dbReference>